<name>A0A6I4I8U7_9SPHI</name>
<dbReference type="AlphaFoldDB" id="A0A6I4I8U7"/>
<dbReference type="Pfam" id="PF20230">
    <property type="entry name" value="DUF6588"/>
    <property type="match status" value="1"/>
</dbReference>
<protein>
    <submittedName>
        <fullName evidence="1">Uncharacterized protein</fullName>
    </submittedName>
</protein>
<gene>
    <name evidence="1" type="ORF">GO816_01875</name>
</gene>
<evidence type="ECO:0000313" key="2">
    <source>
        <dbReference type="Proteomes" id="UP000434850"/>
    </source>
</evidence>
<dbReference type="RefSeq" id="WP_157539656.1">
    <property type="nucleotide sequence ID" value="NZ_WQLA01000001.1"/>
</dbReference>
<proteinExistence type="predicted"/>
<reference evidence="1 2" key="1">
    <citation type="submission" date="2019-12" db="EMBL/GenBank/DDBJ databases">
        <title>Mucilaginibacter sp. HME9299 genome sequencing and assembly.</title>
        <authorList>
            <person name="Kang H."/>
            <person name="Kim H."/>
            <person name="Joh K."/>
        </authorList>
    </citation>
    <scope>NUCLEOTIDE SEQUENCE [LARGE SCALE GENOMIC DNA]</scope>
    <source>
        <strain evidence="1 2">HME9299</strain>
    </source>
</reference>
<dbReference type="InterPro" id="IPR046495">
    <property type="entry name" value="DUF6588"/>
</dbReference>
<dbReference type="OrthoDB" id="9775382at2"/>
<dbReference type="Proteomes" id="UP000434850">
    <property type="component" value="Unassembled WGS sequence"/>
</dbReference>
<accession>A0A6I4I8U7</accession>
<comment type="caution">
    <text evidence="1">The sequence shown here is derived from an EMBL/GenBank/DDBJ whole genome shotgun (WGS) entry which is preliminary data.</text>
</comment>
<keyword evidence="2" id="KW-1185">Reference proteome</keyword>
<organism evidence="1 2">
    <name type="scientific">Mucilaginibacter aquatilis</name>
    <dbReference type="NCBI Taxonomy" id="1517760"/>
    <lineage>
        <taxon>Bacteria</taxon>
        <taxon>Pseudomonadati</taxon>
        <taxon>Bacteroidota</taxon>
        <taxon>Sphingobacteriia</taxon>
        <taxon>Sphingobacteriales</taxon>
        <taxon>Sphingobacteriaceae</taxon>
        <taxon>Mucilaginibacter</taxon>
    </lineage>
</organism>
<evidence type="ECO:0000313" key="1">
    <source>
        <dbReference type="EMBL" id="MVN89866.1"/>
    </source>
</evidence>
<sequence length="351" mass="37446">MKKSLIITITTICVLNFSAKAQDGISQLLKSAPGDANKLLNAYADPLFKGFGTGLNNGWTNTAKTKGLLRFDLRISASGVFVPTADKSFDVTKIGLSSNTRLKPGSPAITPTIGGEKGATPATLELYSDNGLKVDEFTLPKRVTPVVPAPQLQLTVGLIKHTDVTVRFIPKTKLSDNVGSVGMIGFGLKHNIMEDIFGGIGGKLAPFDLALAAGYTRFNYMLPLEVRPSGNRLPEPGSAGKTDFSNQRLEGHFNGFNLQALFSKKLSVFTPFAAVGYNTAKTNVGLLGNFPVTSGLATYTVYTNPISINKTSINDVKVDVGFQLELGFFNFYASGSLAKYKSVNAGIGFGW</sequence>
<dbReference type="EMBL" id="WQLA01000001">
    <property type="protein sequence ID" value="MVN89866.1"/>
    <property type="molecule type" value="Genomic_DNA"/>
</dbReference>